<name>A0A0F7ZGS3_9HYPO</name>
<organism evidence="2 3">
    <name type="scientific">Hirsutella minnesotensis 3608</name>
    <dbReference type="NCBI Taxonomy" id="1043627"/>
    <lineage>
        <taxon>Eukaryota</taxon>
        <taxon>Fungi</taxon>
        <taxon>Dikarya</taxon>
        <taxon>Ascomycota</taxon>
        <taxon>Pezizomycotina</taxon>
        <taxon>Sordariomycetes</taxon>
        <taxon>Hypocreomycetidae</taxon>
        <taxon>Hypocreales</taxon>
        <taxon>Ophiocordycipitaceae</taxon>
        <taxon>Hirsutella</taxon>
    </lineage>
</organism>
<protein>
    <recommendedName>
        <fullName evidence="1">Alpha/beta hydrolase fold-3 domain-containing protein</fullName>
    </recommendedName>
</protein>
<dbReference type="InterPro" id="IPR013094">
    <property type="entry name" value="AB_hydrolase_3"/>
</dbReference>
<keyword evidence="3" id="KW-1185">Reference proteome</keyword>
<dbReference type="Pfam" id="PF07859">
    <property type="entry name" value="Abhydrolase_3"/>
    <property type="match status" value="1"/>
</dbReference>
<proteinExistence type="predicted"/>
<gene>
    <name evidence="2" type="ORF">HIM_09232</name>
</gene>
<dbReference type="AlphaFoldDB" id="A0A0F7ZGS3"/>
<evidence type="ECO:0000259" key="1">
    <source>
        <dbReference type="Pfam" id="PF07859"/>
    </source>
</evidence>
<evidence type="ECO:0000313" key="2">
    <source>
        <dbReference type="EMBL" id="KJZ71391.1"/>
    </source>
</evidence>
<sequence>MPRLKTLYKRLMDKSAQQAERVVFAGDGSGGNIASSLVIWVLEPDGQSSAQDVRVPAAIVAISPSTDLRHARPDLGSVAQLDPIMKGIGWMFMGLSEL</sequence>
<dbReference type="InterPro" id="IPR029058">
    <property type="entry name" value="AB_hydrolase_fold"/>
</dbReference>
<evidence type="ECO:0000313" key="3">
    <source>
        <dbReference type="Proteomes" id="UP000054481"/>
    </source>
</evidence>
<dbReference type="SUPFAM" id="SSF53474">
    <property type="entry name" value="alpha/beta-Hydrolases"/>
    <property type="match status" value="1"/>
</dbReference>
<reference evidence="2 3" key="1">
    <citation type="journal article" date="2014" name="Genome Biol. Evol.">
        <title>Comparative genomics and transcriptomics analyses reveal divergent lifestyle features of nematode endoparasitic fungus Hirsutella minnesotensis.</title>
        <authorList>
            <person name="Lai Y."/>
            <person name="Liu K."/>
            <person name="Zhang X."/>
            <person name="Zhang X."/>
            <person name="Li K."/>
            <person name="Wang N."/>
            <person name="Shu C."/>
            <person name="Wu Y."/>
            <person name="Wang C."/>
            <person name="Bushley K.E."/>
            <person name="Xiang M."/>
            <person name="Liu X."/>
        </authorList>
    </citation>
    <scope>NUCLEOTIDE SEQUENCE [LARGE SCALE GENOMIC DNA]</scope>
    <source>
        <strain evidence="2 3">3608</strain>
    </source>
</reference>
<dbReference type="OrthoDB" id="2152029at2759"/>
<dbReference type="Proteomes" id="UP000054481">
    <property type="component" value="Unassembled WGS sequence"/>
</dbReference>
<dbReference type="EMBL" id="KQ030576">
    <property type="protein sequence ID" value="KJZ71391.1"/>
    <property type="molecule type" value="Genomic_DNA"/>
</dbReference>
<feature type="domain" description="Alpha/beta hydrolase fold-3" evidence="1">
    <location>
        <begin position="14"/>
        <end position="75"/>
    </location>
</feature>
<accession>A0A0F7ZGS3</accession>
<dbReference type="Gene3D" id="3.40.50.1820">
    <property type="entry name" value="alpha/beta hydrolase"/>
    <property type="match status" value="1"/>
</dbReference>
<dbReference type="GO" id="GO:0016787">
    <property type="term" value="F:hydrolase activity"/>
    <property type="evidence" value="ECO:0007669"/>
    <property type="project" value="InterPro"/>
</dbReference>